<gene>
    <name evidence="3" type="ORF">MQN93_33390</name>
</gene>
<feature type="region of interest" description="Disordered" evidence="1">
    <location>
        <begin position="51"/>
        <end position="70"/>
    </location>
</feature>
<organism evidence="3 4">
    <name type="scientific">Streptomyces spinosisporus</name>
    <dbReference type="NCBI Taxonomy" id="2927582"/>
    <lineage>
        <taxon>Bacteria</taxon>
        <taxon>Bacillati</taxon>
        <taxon>Actinomycetota</taxon>
        <taxon>Actinomycetes</taxon>
        <taxon>Kitasatosporales</taxon>
        <taxon>Streptomycetaceae</taxon>
        <taxon>Streptomyces</taxon>
    </lineage>
</organism>
<feature type="signal peptide" evidence="2">
    <location>
        <begin position="1"/>
        <end position="33"/>
    </location>
</feature>
<proteinExistence type="predicted"/>
<evidence type="ECO:0000256" key="1">
    <source>
        <dbReference type="SAM" id="MobiDB-lite"/>
    </source>
</evidence>
<name>A0ABS9XRA7_9ACTN</name>
<dbReference type="RefSeq" id="WP_242712484.1">
    <property type="nucleotide sequence ID" value="NZ_JALDAX010000016.1"/>
</dbReference>
<dbReference type="EMBL" id="JALDAX010000016">
    <property type="protein sequence ID" value="MCI3244616.1"/>
    <property type="molecule type" value="Genomic_DNA"/>
</dbReference>
<comment type="caution">
    <text evidence="3">The sequence shown here is derived from an EMBL/GenBank/DDBJ whole genome shotgun (WGS) entry which is preliminary data.</text>
</comment>
<protein>
    <recommendedName>
        <fullName evidence="5">Collagen-like protein</fullName>
    </recommendedName>
</protein>
<dbReference type="Proteomes" id="UP001165270">
    <property type="component" value="Unassembled WGS sequence"/>
</dbReference>
<evidence type="ECO:0000256" key="2">
    <source>
        <dbReference type="SAM" id="SignalP"/>
    </source>
</evidence>
<accession>A0ABS9XRA7</accession>
<sequence>MHALATRPGRLALGIAVLTAAALGTVSASAAQAAGTSTATVGAGQTRAVGTGQTHALTGGPTHSGKSHDTRPAFAVAYHPTADAPDDVNSADEDFAACMREQGQSVFPRFHASKDDAGHIRFQVRVRGDGFDPTSASYKKALKACGPIMEKAGVTFPEGPALPPPGTPGKPGKPGKPGEPGTPGKPGEEGPSLHTEKAGADDGPGLTAGVLSA</sequence>
<evidence type="ECO:0008006" key="5">
    <source>
        <dbReference type="Google" id="ProtNLM"/>
    </source>
</evidence>
<evidence type="ECO:0000313" key="4">
    <source>
        <dbReference type="Proteomes" id="UP001165270"/>
    </source>
</evidence>
<evidence type="ECO:0000313" key="3">
    <source>
        <dbReference type="EMBL" id="MCI3244616.1"/>
    </source>
</evidence>
<feature type="chain" id="PRO_5045286857" description="Collagen-like protein" evidence="2">
    <location>
        <begin position="34"/>
        <end position="213"/>
    </location>
</feature>
<feature type="region of interest" description="Disordered" evidence="1">
    <location>
        <begin position="154"/>
        <end position="213"/>
    </location>
</feature>
<keyword evidence="2" id="KW-0732">Signal</keyword>
<keyword evidence="4" id="KW-1185">Reference proteome</keyword>
<reference evidence="3" key="1">
    <citation type="submission" date="2022-03" db="EMBL/GenBank/DDBJ databases">
        <title>Streptomyces 7R015 and 7R016 isolated from Barleria lupulina in Thailand.</title>
        <authorList>
            <person name="Kanchanasin P."/>
            <person name="Phongsopitanun W."/>
            <person name="Tanasupawat S."/>
        </authorList>
    </citation>
    <scope>NUCLEOTIDE SEQUENCE</scope>
    <source>
        <strain evidence="3">7R016</strain>
    </source>
</reference>